<dbReference type="InterPro" id="IPR035367">
    <property type="entry name" value="Nrap_D2"/>
</dbReference>
<feature type="domain" description="Nrap protein" evidence="10">
    <location>
        <begin position="301"/>
        <end position="440"/>
    </location>
</feature>
<keyword evidence="5 7" id="KW-0539">Nucleus</keyword>
<dbReference type="Gene3D" id="3.30.70.3030">
    <property type="match status" value="1"/>
</dbReference>
<gene>
    <name evidence="15" type="ORF">V1264_002104</name>
</gene>
<evidence type="ECO:0000259" key="14">
    <source>
        <dbReference type="Pfam" id="PF17407"/>
    </source>
</evidence>
<dbReference type="EMBL" id="JBAMIC010000001">
    <property type="protein sequence ID" value="KAK7116419.1"/>
    <property type="molecule type" value="Genomic_DNA"/>
</dbReference>
<dbReference type="GO" id="GO:0032040">
    <property type="term" value="C:small-subunit processome"/>
    <property type="evidence" value="ECO:0007669"/>
    <property type="project" value="TreeGrafter"/>
</dbReference>
<dbReference type="InterPro" id="IPR035370">
    <property type="entry name" value="Nrap_D5"/>
</dbReference>
<comment type="subcellular location">
    <subcellularLocation>
        <location evidence="1 7">Nucleus</location>
        <location evidence="1 7">Nucleolus</location>
    </subcellularLocation>
</comment>
<feature type="domain" description="Nrap protein" evidence="12">
    <location>
        <begin position="659"/>
        <end position="845"/>
    </location>
</feature>
<keyword evidence="4 7" id="KW-0694">RNA-binding</keyword>
<dbReference type="InterPro" id="IPR035082">
    <property type="entry name" value="Nrap_D1"/>
</dbReference>
<comment type="caution">
    <text evidence="15">The sequence shown here is derived from an EMBL/GenBank/DDBJ whole genome shotgun (WGS) entry which is preliminary data.</text>
</comment>
<dbReference type="Pfam" id="PF17406">
    <property type="entry name" value="Nrap_D5"/>
    <property type="match status" value="1"/>
</dbReference>
<dbReference type="Pfam" id="PF17404">
    <property type="entry name" value="Nrap_D3"/>
    <property type="match status" value="1"/>
</dbReference>
<evidence type="ECO:0000259" key="11">
    <source>
        <dbReference type="Pfam" id="PF17404"/>
    </source>
</evidence>
<dbReference type="Proteomes" id="UP001374579">
    <property type="component" value="Unassembled WGS sequence"/>
</dbReference>
<proteinExistence type="inferred from homology"/>
<evidence type="ECO:0000313" key="15">
    <source>
        <dbReference type="EMBL" id="KAK7116419.1"/>
    </source>
</evidence>
<keyword evidence="16" id="KW-1185">Reference proteome</keyword>
<evidence type="ECO:0000259" key="10">
    <source>
        <dbReference type="Pfam" id="PF17403"/>
    </source>
</evidence>
<dbReference type="GO" id="GO:0006409">
    <property type="term" value="P:tRNA export from nucleus"/>
    <property type="evidence" value="ECO:0007669"/>
    <property type="project" value="TreeGrafter"/>
</dbReference>
<evidence type="ECO:0000259" key="13">
    <source>
        <dbReference type="Pfam" id="PF17406"/>
    </source>
</evidence>
<evidence type="ECO:0000313" key="16">
    <source>
        <dbReference type="Proteomes" id="UP001374579"/>
    </source>
</evidence>
<feature type="domain" description="Nrap protein" evidence="11">
    <location>
        <begin position="445"/>
        <end position="607"/>
    </location>
</feature>
<evidence type="ECO:0000259" key="9">
    <source>
        <dbReference type="Pfam" id="PF03813"/>
    </source>
</evidence>
<feature type="domain" description="Nrap protein" evidence="14">
    <location>
        <begin position="959"/>
        <end position="1096"/>
    </location>
</feature>
<dbReference type="Pfam" id="PF03813">
    <property type="entry name" value="Nrap"/>
    <property type="match status" value="1"/>
</dbReference>
<dbReference type="Pfam" id="PF17405">
    <property type="entry name" value="Nrap_D4"/>
    <property type="match status" value="1"/>
</dbReference>
<feature type="region of interest" description="Disordered" evidence="8">
    <location>
        <begin position="1"/>
        <end position="41"/>
    </location>
</feature>
<accession>A0AAN9GPW4</accession>
<reference evidence="15 16" key="1">
    <citation type="submission" date="2024-02" db="EMBL/GenBank/DDBJ databases">
        <title>Chromosome-scale genome assembly of the rough periwinkle Littorina saxatilis.</title>
        <authorList>
            <person name="De Jode A."/>
            <person name="Faria R."/>
            <person name="Formenti G."/>
            <person name="Sims Y."/>
            <person name="Smith T.P."/>
            <person name="Tracey A."/>
            <person name="Wood J.M.D."/>
            <person name="Zagrodzka Z.B."/>
            <person name="Johannesson K."/>
            <person name="Butlin R.K."/>
            <person name="Leder E.H."/>
        </authorList>
    </citation>
    <scope>NUCLEOTIDE SEQUENCE [LARGE SCALE GENOMIC DNA]</scope>
    <source>
        <strain evidence="15">Snail1</strain>
        <tissue evidence="15">Muscle</tissue>
    </source>
</reference>
<dbReference type="AlphaFoldDB" id="A0AAN9GPW4"/>
<evidence type="ECO:0000256" key="1">
    <source>
        <dbReference type="ARBA" id="ARBA00004604"/>
    </source>
</evidence>
<comment type="similarity">
    <text evidence="2 7">Belongs to the NRAP family.</text>
</comment>
<evidence type="ECO:0000256" key="8">
    <source>
        <dbReference type="SAM" id="MobiDB-lite"/>
    </source>
</evidence>
<dbReference type="InterPro" id="IPR035371">
    <property type="entry name" value="Nrap_D6"/>
</dbReference>
<dbReference type="GO" id="GO:0003723">
    <property type="term" value="F:RNA binding"/>
    <property type="evidence" value="ECO:0007669"/>
    <property type="project" value="UniProtKB-KW"/>
</dbReference>
<feature type="domain" description="Nrap protein" evidence="9">
    <location>
        <begin position="149"/>
        <end position="295"/>
    </location>
</feature>
<dbReference type="Pfam" id="PF17403">
    <property type="entry name" value="Nrap_D2"/>
    <property type="match status" value="1"/>
</dbReference>
<dbReference type="PANTHER" id="PTHR17972:SF0">
    <property type="entry name" value="NUCLEOLAR PROTEIN 6"/>
    <property type="match status" value="1"/>
</dbReference>
<dbReference type="InterPro" id="IPR035369">
    <property type="entry name" value="Nrap_D4"/>
</dbReference>
<evidence type="ECO:0000256" key="6">
    <source>
        <dbReference type="ARBA" id="ARBA00035000"/>
    </source>
</evidence>
<evidence type="ECO:0000256" key="3">
    <source>
        <dbReference type="ARBA" id="ARBA00016437"/>
    </source>
</evidence>
<evidence type="ECO:0000256" key="7">
    <source>
        <dbReference type="RuleBase" id="RU364032"/>
    </source>
</evidence>
<dbReference type="FunFam" id="1.10.1410.10:FF:000005">
    <property type="entry name" value="Nucleolar protein 6"/>
    <property type="match status" value="1"/>
</dbReference>
<dbReference type="GO" id="GO:0034456">
    <property type="term" value="C:UTP-C complex"/>
    <property type="evidence" value="ECO:0007669"/>
    <property type="project" value="TreeGrafter"/>
</dbReference>
<feature type="region of interest" description="Disordered" evidence="8">
    <location>
        <begin position="637"/>
        <end position="659"/>
    </location>
</feature>
<dbReference type="Pfam" id="PF17407">
    <property type="entry name" value="Nrap_D6"/>
    <property type="match status" value="1"/>
</dbReference>
<evidence type="ECO:0000259" key="12">
    <source>
        <dbReference type="Pfam" id="PF17405"/>
    </source>
</evidence>
<dbReference type="GO" id="GO:0032545">
    <property type="term" value="C:CURI complex"/>
    <property type="evidence" value="ECO:0007669"/>
    <property type="project" value="TreeGrafter"/>
</dbReference>
<sequence>MGIPDDMEDQCLSKKRPIAEDADQEKKAKKKKSTKGDPEMEMDRAVLAGDIPSLFNMQIEELLKETRMKRKRAEKLAETVEMLKDLLLNMSSGKEHKIHMQKWLKDIQLPVVQEPRTTKGCFQFHAPTRVFLGGSTPLNTCVQPSKAADLFMEMPKVCFQSKDCFNHRYTRKRALYLAAVALKLSKAKVMEDAKFTYHLGNPYRPILVLSVPVAGKGKPLTIHLHAVLEEGVFKPSRFHITKNNVRPHWFCGEERDDPDAGNEDANSLPSTPVYNTSILQDVCYDANAEFLSQQLQDAPSVRDAIALLKIWLHQRELDVGYGCFSGFLMSMLVGHLLSTGVVIRSMNSYQIFRNTLLHLSKSCWLEQPVTLCPEVGEGNRPTLVQFLQEFDVVFVDVTGYLNLCLGMTKSVYNRVCHEASLAIGCLMGDAAQHFDHLFMVPCCFQFKFDYTFTISLTPESLNKMVENFQLSDRSLDHSGDLVTTVLPSILEVLEKGLGDRVILIQPQPQPSPVWPLTEDPPTQVSDCSLTFGLLTHKSNSLRLLDRGPPANAPEAADFRQFWGEKSELRRFKDGGISEAVVWAFSSGLNQKRSVCSKIVTHVLTRHAGISSEEIHTVGRQLENILYVPRRIVRETSDISSSSNSNSKDKKKEGSSGAGYGTGEEHIYHIRQVLEDLGKALRKLPDLALRINAVTGVDAAFRFSEVFPALPAVEKLTSENLLKEKNRPLPLYTPAMTVICSLEGSGHWPEDIDRIRDLKTLYLVDLGDKLSDLGLKVNVQETHVDVLKDGYVFRLKLGVSREVGVLRMVRSPEGMLKMEDTPESLAVEAEITMLPEMTTTLQGVQQNHPSFCATVRLAKRWLSAQLLLGHIPDLVVERSVVHLFQNPLPFTAPVSPLVGFLRFLKLVSGNDYKVESFLDKVTAPPLPVIMNRLKAVAAQTLTVLQSQPDTQWKVIFRPPLNMYDVVIHLSTQWLSRGHQGVEVKDVCVAKYPEPWRAPANAVKEETLPVTDFDPAHILLQNLKSVYGDFALFFHDTYGGDVMSVLLKPGVTDPKAVELGHLFGQKPTVVDSKPALTFDLDAMVEAVKVIGGDMVVKVDVQTKIQS</sequence>
<comment type="function">
    <text evidence="6">Part of the small subunit (SSU) processome, first precursor of the small eukaryotic ribosomal subunit. During the assembly of the SSU processome in the nucleolus, many ribosome biogenesis factors, an RNA chaperone and ribosomal proteins associate with the nascent pre-rRNA and work in concert to generate RNA folding, modifications, rearrangements and cleavage as well as targeted degradation of pre-ribosomal RNA by the RNA exosome.</text>
</comment>
<dbReference type="InterPro" id="IPR005554">
    <property type="entry name" value="NOL6/Upt22"/>
</dbReference>
<evidence type="ECO:0000256" key="5">
    <source>
        <dbReference type="ARBA" id="ARBA00023242"/>
    </source>
</evidence>
<dbReference type="GO" id="GO:0006364">
    <property type="term" value="P:rRNA processing"/>
    <property type="evidence" value="ECO:0007669"/>
    <property type="project" value="TreeGrafter"/>
</dbReference>
<evidence type="ECO:0000256" key="4">
    <source>
        <dbReference type="ARBA" id="ARBA00022884"/>
    </source>
</evidence>
<dbReference type="InterPro" id="IPR035368">
    <property type="entry name" value="Nrap_D3"/>
</dbReference>
<dbReference type="PANTHER" id="PTHR17972">
    <property type="entry name" value="NUCLEOLAR RNA-ASSOCIATED PROTEIN"/>
    <property type="match status" value="1"/>
</dbReference>
<feature type="domain" description="Nrap protein" evidence="13">
    <location>
        <begin position="847"/>
        <end position="915"/>
    </location>
</feature>
<organism evidence="15 16">
    <name type="scientific">Littorina saxatilis</name>
    <dbReference type="NCBI Taxonomy" id="31220"/>
    <lineage>
        <taxon>Eukaryota</taxon>
        <taxon>Metazoa</taxon>
        <taxon>Spiralia</taxon>
        <taxon>Lophotrochozoa</taxon>
        <taxon>Mollusca</taxon>
        <taxon>Gastropoda</taxon>
        <taxon>Caenogastropoda</taxon>
        <taxon>Littorinimorpha</taxon>
        <taxon>Littorinoidea</taxon>
        <taxon>Littorinidae</taxon>
        <taxon>Littorina</taxon>
    </lineage>
</organism>
<name>A0AAN9GPW4_9CAEN</name>
<evidence type="ECO:0000256" key="2">
    <source>
        <dbReference type="ARBA" id="ARBA00006674"/>
    </source>
</evidence>
<dbReference type="Gene3D" id="1.10.1410.10">
    <property type="match status" value="1"/>
</dbReference>
<protein>
    <recommendedName>
        <fullName evidence="3 7">Nucleolar protein 6</fullName>
    </recommendedName>
</protein>